<organism evidence="2 3">
    <name type="scientific">Fusarium vanettenii (strain ATCC MYA-4622 / CBS 123669 / FGSC 9596 / NRRL 45880 / 77-13-4)</name>
    <name type="common">Fusarium solani subsp. pisi</name>
    <dbReference type="NCBI Taxonomy" id="660122"/>
    <lineage>
        <taxon>Eukaryota</taxon>
        <taxon>Fungi</taxon>
        <taxon>Dikarya</taxon>
        <taxon>Ascomycota</taxon>
        <taxon>Pezizomycotina</taxon>
        <taxon>Sordariomycetes</taxon>
        <taxon>Hypocreomycetidae</taxon>
        <taxon>Hypocreales</taxon>
        <taxon>Nectriaceae</taxon>
        <taxon>Fusarium</taxon>
        <taxon>Fusarium solani species complex</taxon>
        <taxon>Fusarium vanettenii</taxon>
    </lineage>
</organism>
<evidence type="ECO:0000313" key="3">
    <source>
        <dbReference type="Proteomes" id="UP000005206"/>
    </source>
</evidence>
<name>C7YJF6_FUSV7</name>
<dbReference type="STRING" id="660122.C7YJF6"/>
<dbReference type="PANTHER" id="PTHR33112:SF12">
    <property type="entry name" value="HETEROKARYON INCOMPATIBILITY DOMAIN-CONTAINING PROTEIN"/>
    <property type="match status" value="1"/>
</dbReference>
<evidence type="ECO:0000313" key="2">
    <source>
        <dbReference type="EMBL" id="EEU48266.1"/>
    </source>
</evidence>
<dbReference type="OMA" id="YSWAGWE"/>
<reference evidence="2 3" key="1">
    <citation type="journal article" date="2009" name="PLoS Genet.">
        <title>The genome of Nectria haematococca: contribution of supernumerary chromosomes to gene expansion.</title>
        <authorList>
            <person name="Coleman J.J."/>
            <person name="Rounsley S.D."/>
            <person name="Rodriguez-Carres M."/>
            <person name="Kuo A."/>
            <person name="Wasmann C.C."/>
            <person name="Grimwood J."/>
            <person name="Schmutz J."/>
            <person name="Taga M."/>
            <person name="White G.J."/>
            <person name="Zhou S."/>
            <person name="Schwartz D.C."/>
            <person name="Freitag M."/>
            <person name="Ma L.J."/>
            <person name="Danchin E.G."/>
            <person name="Henrissat B."/>
            <person name="Coutinho P.M."/>
            <person name="Nelson D.R."/>
            <person name="Straney D."/>
            <person name="Napoli C.A."/>
            <person name="Barker B.M."/>
            <person name="Gribskov M."/>
            <person name="Rep M."/>
            <person name="Kroken S."/>
            <person name="Molnar I."/>
            <person name="Rensing C."/>
            <person name="Kennell J.C."/>
            <person name="Zamora J."/>
            <person name="Farman M.L."/>
            <person name="Selker E.U."/>
            <person name="Salamov A."/>
            <person name="Shapiro H."/>
            <person name="Pangilinan J."/>
            <person name="Lindquist E."/>
            <person name="Lamers C."/>
            <person name="Grigoriev I.V."/>
            <person name="Geiser D.M."/>
            <person name="Covert S.F."/>
            <person name="Temporini E."/>
            <person name="Vanetten H.D."/>
        </authorList>
    </citation>
    <scope>NUCLEOTIDE SEQUENCE [LARGE SCALE GENOMIC DNA]</scope>
    <source>
        <strain evidence="3">ATCC MYA-4622 / CBS 123669 / FGSC 9596 / NRRL 45880 / 77-13-4</strain>
    </source>
</reference>
<dbReference type="OrthoDB" id="2975793at2759"/>
<dbReference type="GeneID" id="9676602"/>
<keyword evidence="3" id="KW-1185">Reference proteome</keyword>
<dbReference type="InterPro" id="IPR010730">
    <property type="entry name" value="HET"/>
</dbReference>
<dbReference type="KEGG" id="nhe:NECHADRAFT_75661"/>
<dbReference type="AlphaFoldDB" id="C7YJF6"/>
<dbReference type="Pfam" id="PF06985">
    <property type="entry name" value="HET"/>
    <property type="match status" value="1"/>
</dbReference>
<dbReference type="HOGENOM" id="CLU_003953_6_0_1"/>
<protein>
    <recommendedName>
        <fullName evidence="1">Heterokaryon incompatibility domain-containing protein</fullName>
    </recommendedName>
</protein>
<accession>C7YJF6</accession>
<gene>
    <name evidence="2" type="ORF">NECHADRAFT_75661</name>
</gene>
<feature type="domain" description="Heterokaryon incompatibility" evidence="1">
    <location>
        <begin position="231"/>
        <end position="378"/>
    </location>
</feature>
<dbReference type="Proteomes" id="UP000005206">
    <property type="component" value="Chromosome 1"/>
</dbReference>
<proteinExistence type="predicted"/>
<evidence type="ECO:0000259" key="1">
    <source>
        <dbReference type="Pfam" id="PF06985"/>
    </source>
</evidence>
<dbReference type="PANTHER" id="PTHR33112">
    <property type="entry name" value="DOMAIN PROTEIN, PUTATIVE-RELATED"/>
    <property type="match status" value="1"/>
</dbReference>
<dbReference type="RefSeq" id="XP_003053979.1">
    <property type="nucleotide sequence ID" value="XM_003053933.1"/>
</dbReference>
<dbReference type="EMBL" id="GG698896">
    <property type="protein sequence ID" value="EEU48266.1"/>
    <property type="molecule type" value="Genomic_DNA"/>
</dbReference>
<dbReference type="VEuPathDB" id="FungiDB:NECHADRAFT_75661"/>
<dbReference type="InParanoid" id="C7YJF6"/>
<sequence length="892" mass="100013">MSRSENDIGIGHCTELCQAVRGIGASNSDVPSHDQLRSALGLGADGFLLGTLGELRERKDCPFCQIILKAFNEAVLNSAAKDPGLEAPEAEPVRITIHPGEHCLRLSHPSLYGTRIFFVENNTEKLNPEQGPYIAREVKEEHVSTSLVRSWLQQCEEKHGDSCFHLPLFLTNGTLFQRDIKFTPVPSHLMPTEVKGIEYKTLSINEEKTSNFRLLDLETKCVRYMPLGTRYVTLSYVRGQSPAYKLLQSNFDFLQTSGALDEIATELPRTIADAMELARSLGERYLWVDALCLIQDHPRDMKGGIEMMNSILRGSHFAIVVASGTDAQSGIPGVRPGSRQLSQHIAQLNPRMKIAVVHSMYWHLQNSAYNQQGWVLQELVLSRRTLIFVNNQVYFRCTQANWCEETAADLQEKWVDFDDDSILRIARPGSGNLAAWDVYQKLCEDYSDRTLGHGGDALRALSGILRQLGGELTSWYADGLPANYLNLALLFLSTDGKLRRRPGFASYSWAGWSGPISWAPETRLGPGHDDQAAERLFDWIQKRTLIQWHVWTRGGTVSEVDNIEEYNEPSRIERFTNRYARALTDETVEFLKQSRNLQDSFLLASHSPWSLLFPLPCFTQGKRYGQGIGGGGIYSDDEINSQAEVNKWAYNIKQDISWLLLISWVTYRASTARNCKARELSGPTTVRREGDELDYEFRNTSASEVQEIVADDNDEPLDARVRSARRAIESIREENKGPVPKLPTFPIHPVILFKALSIRLITGPPPPLEPKQDPSSKALPRHERPLQWVKGSPLFTSDGELVGSLHVDNIASHTPGVEVECLIIAYSKEPIAGSALPKPKSPVGDDEDWNLFWVMHVVEKDGIYERRGVGQVLDSVVTKSCVRPVAKVILLG</sequence>